<dbReference type="SMART" id="SM00184">
    <property type="entry name" value="RING"/>
    <property type="match status" value="1"/>
</dbReference>
<dbReference type="PROSITE" id="PS50089">
    <property type="entry name" value="ZF_RING_2"/>
    <property type="match status" value="1"/>
</dbReference>
<feature type="domain" description="RING-type" evidence="6">
    <location>
        <begin position="27"/>
        <end position="69"/>
    </location>
</feature>
<dbReference type="Gene3D" id="3.30.40.10">
    <property type="entry name" value="Zinc/RING finger domain, C3HC4 (zinc finger)"/>
    <property type="match status" value="1"/>
</dbReference>
<dbReference type="GO" id="GO:0008270">
    <property type="term" value="F:zinc ion binding"/>
    <property type="evidence" value="ECO:0007669"/>
    <property type="project" value="UniProtKB-KW"/>
</dbReference>
<feature type="compositionally biased region" description="Polar residues" evidence="5">
    <location>
        <begin position="380"/>
        <end position="395"/>
    </location>
</feature>
<reference evidence="7" key="2">
    <citation type="submission" date="2022-06" db="UniProtKB">
        <authorList>
            <consortium name="EnsemblMetazoa"/>
        </authorList>
    </citation>
    <scope>IDENTIFICATION</scope>
    <source>
        <strain evidence="7">DF5081</strain>
    </source>
</reference>
<evidence type="ECO:0000256" key="2">
    <source>
        <dbReference type="ARBA" id="ARBA00022771"/>
    </source>
</evidence>
<dbReference type="EnsemblMetazoa" id="CJA03333.1">
    <property type="protein sequence ID" value="CJA03333.1"/>
    <property type="gene ID" value="WBGene00122537"/>
</dbReference>
<keyword evidence="3" id="KW-0862">Zinc</keyword>
<evidence type="ECO:0000313" key="8">
    <source>
        <dbReference type="Proteomes" id="UP000005237"/>
    </source>
</evidence>
<dbReference type="PROSITE" id="PS00518">
    <property type="entry name" value="ZF_RING_1"/>
    <property type="match status" value="1"/>
</dbReference>
<feature type="compositionally biased region" description="Basic and acidic residues" evidence="5">
    <location>
        <begin position="461"/>
        <end position="484"/>
    </location>
</feature>
<dbReference type="SUPFAM" id="SSF57850">
    <property type="entry name" value="RING/U-box"/>
    <property type="match status" value="1"/>
</dbReference>
<feature type="compositionally biased region" description="Basic and acidic residues" evidence="5">
    <location>
        <begin position="514"/>
        <end position="540"/>
    </location>
</feature>
<feature type="compositionally biased region" description="Basic and acidic residues" evidence="5">
    <location>
        <begin position="402"/>
        <end position="425"/>
    </location>
</feature>
<evidence type="ECO:0000256" key="1">
    <source>
        <dbReference type="ARBA" id="ARBA00022723"/>
    </source>
</evidence>
<evidence type="ECO:0000256" key="3">
    <source>
        <dbReference type="ARBA" id="ARBA00022833"/>
    </source>
</evidence>
<feature type="compositionally biased region" description="Basic residues" evidence="5">
    <location>
        <begin position="503"/>
        <end position="513"/>
    </location>
</feature>
<accession>A0A8R1DHZ2</accession>
<evidence type="ECO:0000313" key="7">
    <source>
        <dbReference type="EnsemblMetazoa" id="CJA03333.1"/>
    </source>
</evidence>
<evidence type="ECO:0000259" key="6">
    <source>
        <dbReference type="PROSITE" id="PS50089"/>
    </source>
</evidence>
<keyword evidence="8" id="KW-1185">Reference proteome</keyword>
<keyword evidence="1" id="KW-0479">Metal-binding</keyword>
<protein>
    <submittedName>
        <fullName evidence="7">RING-type domain-containing protein</fullName>
    </submittedName>
</protein>
<name>A0A8R1DHZ2_CAEJA</name>
<dbReference type="AlphaFoldDB" id="A0A8R1DHZ2"/>
<dbReference type="Pfam" id="PF13639">
    <property type="entry name" value="zf-RING_2"/>
    <property type="match status" value="1"/>
</dbReference>
<organism evidence="7 8">
    <name type="scientific">Caenorhabditis japonica</name>
    <dbReference type="NCBI Taxonomy" id="281687"/>
    <lineage>
        <taxon>Eukaryota</taxon>
        <taxon>Metazoa</taxon>
        <taxon>Ecdysozoa</taxon>
        <taxon>Nematoda</taxon>
        <taxon>Chromadorea</taxon>
        <taxon>Rhabditida</taxon>
        <taxon>Rhabditina</taxon>
        <taxon>Rhabditomorpha</taxon>
        <taxon>Rhabditoidea</taxon>
        <taxon>Rhabditidae</taxon>
        <taxon>Peloderinae</taxon>
        <taxon>Caenorhabditis</taxon>
    </lineage>
</organism>
<proteinExistence type="predicted"/>
<dbReference type="Proteomes" id="UP000005237">
    <property type="component" value="Unassembled WGS sequence"/>
</dbReference>
<dbReference type="PANTHER" id="PTHR15315">
    <property type="entry name" value="RING FINGER PROTEIN 41, 151"/>
    <property type="match status" value="1"/>
</dbReference>
<evidence type="ECO:0000256" key="5">
    <source>
        <dbReference type="SAM" id="MobiDB-lite"/>
    </source>
</evidence>
<feature type="compositionally biased region" description="Polar residues" evidence="5">
    <location>
        <begin position="703"/>
        <end position="722"/>
    </location>
</feature>
<sequence>MGDCDGAGPSMSPTTSSIIPNPPELQCTICLSTRFTNESRIDGCAHSFCFSCISEWVCSSIRPSCPMCRKDVEKVCYDFEQDLDGRMEIGILEFRSGHMSLTPTDKAQLLSERRFVVRNMMHTYKVLNNVHTVLTDEVPDEEKELKKALNDLSEILTKHIGKAEMILAELRSEPARRNKALVFSNPTFRRMVYSVRIRVKYPDQKRPKLQPADLVKDPERFRKIIVDFLVKEFDVIPLFVQPMPSGIRWRTKFFGSAISIDEKMRYANEIYALMLINANGTATFQNELLGVLPQVGAETLQLLDDHLEAILAIEKTDLTEFYNSVYYDSVYNNLGTSFLDFGGLNSMRDDRHERLEAIFQHIHRDIGAADWGDVGRLRRQTSNTNGTDRATNNDDSSSHSSGFREESPPLREDTPMPDIEPIRHEDVVVRSTMIAPLEQREVDNIMASMRNRRRAIPGPSTEERDLASRYRNRDFRPRRMRDGQDESVEAMTSRTLPFSAHSNRLRSLRRSARRDRQLEQAERQVRPVTRRDDRDDLNPRVRELEEQSQLMAEMFRRQPPFMLFPATEENRMTTAPRIPVSLSATNAPIPVYQPGTTAVPRRNPEGGGGEPTNIPVGYISAELFSGIGMDQRYRESALQMLRANGVTMTSSEDGQHHIIQVEFPPLAQMQRMFPSISAEAPHPQIPENGLNMLVNVPPVPSLPETSENAESGPSTSQQNVENAESVARRTRAARRAAASLPGAPPTKRAPNSD</sequence>
<dbReference type="InterPro" id="IPR001841">
    <property type="entry name" value="Znf_RING"/>
</dbReference>
<feature type="region of interest" description="Disordered" evidence="5">
    <location>
        <begin position="589"/>
        <end position="614"/>
    </location>
</feature>
<reference evidence="8" key="1">
    <citation type="submission" date="2010-08" db="EMBL/GenBank/DDBJ databases">
        <authorList>
            <consortium name="Caenorhabditis japonica Sequencing Consortium"/>
            <person name="Wilson R.K."/>
        </authorList>
    </citation>
    <scope>NUCLEOTIDE SEQUENCE [LARGE SCALE GENOMIC DNA]</scope>
    <source>
        <strain evidence="8">DF5081</strain>
    </source>
</reference>
<dbReference type="PANTHER" id="PTHR15315:SF26">
    <property type="entry name" value="E3 UBIQUITIN-PROTEIN LIGASE NRDP1"/>
    <property type="match status" value="1"/>
</dbReference>
<dbReference type="InterPro" id="IPR017907">
    <property type="entry name" value="Znf_RING_CS"/>
</dbReference>
<evidence type="ECO:0000256" key="4">
    <source>
        <dbReference type="PROSITE-ProRule" id="PRU00175"/>
    </source>
</evidence>
<feature type="region of interest" description="Disordered" evidence="5">
    <location>
        <begin position="449"/>
        <end position="540"/>
    </location>
</feature>
<feature type="region of interest" description="Disordered" evidence="5">
    <location>
        <begin position="679"/>
        <end position="753"/>
    </location>
</feature>
<feature type="region of interest" description="Disordered" evidence="5">
    <location>
        <begin position="378"/>
        <end position="425"/>
    </location>
</feature>
<keyword evidence="2 4" id="KW-0863">Zinc-finger</keyword>
<dbReference type="InterPro" id="IPR013083">
    <property type="entry name" value="Znf_RING/FYVE/PHD"/>
</dbReference>